<proteinExistence type="predicted"/>
<evidence type="ECO:0000313" key="1">
    <source>
        <dbReference type="EMBL" id="TFK60222.1"/>
    </source>
</evidence>
<dbReference type="Proteomes" id="UP000308600">
    <property type="component" value="Unassembled WGS sequence"/>
</dbReference>
<evidence type="ECO:0000313" key="2">
    <source>
        <dbReference type="Proteomes" id="UP000308600"/>
    </source>
</evidence>
<sequence>MTEPRARNPQFRVDVELERPLSTYLYSSGQAVNVIIEAPVSRTLNTPTTAIPSTWSLSDVVSTVLAITVLGTFIKVTRLTTDSNSPLYTWCLQTLSTAGSDRRKEDITRCALQRPSLMGIVMLFVV</sequence>
<accession>A0ACD3A3Q3</accession>
<name>A0ACD3A3Q3_9AGAR</name>
<organism evidence="1 2">
    <name type="scientific">Pluteus cervinus</name>
    <dbReference type="NCBI Taxonomy" id="181527"/>
    <lineage>
        <taxon>Eukaryota</taxon>
        <taxon>Fungi</taxon>
        <taxon>Dikarya</taxon>
        <taxon>Basidiomycota</taxon>
        <taxon>Agaricomycotina</taxon>
        <taxon>Agaricomycetes</taxon>
        <taxon>Agaricomycetidae</taxon>
        <taxon>Agaricales</taxon>
        <taxon>Pluteineae</taxon>
        <taxon>Pluteaceae</taxon>
        <taxon>Pluteus</taxon>
    </lineage>
</organism>
<gene>
    <name evidence="1" type="ORF">BDN72DRAFT_864536</name>
</gene>
<dbReference type="EMBL" id="ML208810">
    <property type="protein sequence ID" value="TFK60222.1"/>
    <property type="molecule type" value="Genomic_DNA"/>
</dbReference>
<protein>
    <submittedName>
        <fullName evidence="1">Uncharacterized protein</fullName>
    </submittedName>
</protein>
<keyword evidence="2" id="KW-1185">Reference proteome</keyword>
<reference evidence="1 2" key="1">
    <citation type="journal article" date="2019" name="Nat. Ecol. Evol.">
        <title>Megaphylogeny resolves global patterns of mushroom evolution.</title>
        <authorList>
            <person name="Varga T."/>
            <person name="Krizsan K."/>
            <person name="Foldi C."/>
            <person name="Dima B."/>
            <person name="Sanchez-Garcia M."/>
            <person name="Sanchez-Ramirez S."/>
            <person name="Szollosi G.J."/>
            <person name="Szarkandi J.G."/>
            <person name="Papp V."/>
            <person name="Albert L."/>
            <person name="Andreopoulos W."/>
            <person name="Angelini C."/>
            <person name="Antonin V."/>
            <person name="Barry K.W."/>
            <person name="Bougher N.L."/>
            <person name="Buchanan P."/>
            <person name="Buyck B."/>
            <person name="Bense V."/>
            <person name="Catcheside P."/>
            <person name="Chovatia M."/>
            <person name="Cooper J."/>
            <person name="Damon W."/>
            <person name="Desjardin D."/>
            <person name="Finy P."/>
            <person name="Geml J."/>
            <person name="Haridas S."/>
            <person name="Hughes K."/>
            <person name="Justo A."/>
            <person name="Karasinski D."/>
            <person name="Kautmanova I."/>
            <person name="Kiss B."/>
            <person name="Kocsube S."/>
            <person name="Kotiranta H."/>
            <person name="LaButti K.M."/>
            <person name="Lechner B.E."/>
            <person name="Liimatainen K."/>
            <person name="Lipzen A."/>
            <person name="Lukacs Z."/>
            <person name="Mihaltcheva S."/>
            <person name="Morgado L.N."/>
            <person name="Niskanen T."/>
            <person name="Noordeloos M.E."/>
            <person name="Ohm R.A."/>
            <person name="Ortiz-Santana B."/>
            <person name="Ovrebo C."/>
            <person name="Racz N."/>
            <person name="Riley R."/>
            <person name="Savchenko A."/>
            <person name="Shiryaev A."/>
            <person name="Soop K."/>
            <person name="Spirin V."/>
            <person name="Szebenyi C."/>
            <person name="Tomsovsky M."/>
            <person name="Tulloss R.E."/>
            <person name="Uehling J."/>
            <person name="Grigoriev I.V."/>
            <person name="Vagvolgyi C."/>
            <person name="Papp T."/>
            <person name="Martin F.M."/>
            <person name="Miettinen O."/>
            <person name="Hibbett D.S."/>
            <person name="Nagy L.G."/>
        </authorList>
    </citation>
    <scope>NUCLEOTIDE SEQUENCE [LARGE SCALE GENOMIC DNA]</scope>
    <source>
        <strain evidence="1 2">NL-1719</strain>
    </source>
</reference>